<dbReference type="EMBL" id="PUJW01000019">
    <property type="protein sequence ID" value="NHB93765.1"/>
    <property type="molecule type" value="Genomic_DNA"/>
</dbReference>
<name>A0A7X5QGJ6_9GAMM</name>
<dbReference type="AlphaFoldDB" id="A0A7X5QGJ6"/>
<dbReference type="Proteomes" id="UP000591844">
    <property type="component" value="Unassembled WGS sequence"/>
</dbReference>
<dbReference type="RefSeq" id="WP_166309216.1">
    <property type="nucleotide sequence ID" value="NZ_CAWPIB010000019.1"/>
</dbReference>
<reference evidence="1 2" key="1">
    <citation type="submission" date="2018-02" db="EMBL/GenBank/DDBJ databases">
        <authorList>
            <person name="Machado R.A."/>
        </authorList>
    </citation>
    <scope>NUCLEOTIDE SEQUENCE [LARGE SCALE GENOMIC DNA]</scope>
    <source>
        <strain evidence="1 2">DSM 19724</strain>
    </source>
</reference>
<keyword evidence="2" id="KW-1185">Reference proteome</keyword>
<evidence type="ECO:0000313" key="2">
    <source>
        <dbReference type="Proteomes" id="UP000591844"/>
    </source>
</evidence>
<evidence type="ECO:0000313" key="1">
    <source>
        <dbReference type="EMBL" id="NHB93765.1"/>
    </source>
</evidence>
<comment type="caution">
    <text evidence="1">The sequence shown here is derived from an EMBL/GenBank/DDBJ whole genome shotgun (WGS) entry which is preliminary data.</text>
</comment>
<accession>A0A7X5QGJ6</accession>
<protein>
    <submittedName>
        <fullName evidence="1">Uncharacterized protein</fullName>
    </submittedName>
</protein>
<organism evidence="1 2">
    <name type="scientific">Photorhabdus cinerea</name>
    <dbReference type="NCBI Taxonomy" id="471575"/>
    <lineage>
        <taxon>Bacteria</taxon>
        <taxon>Pseudomonadati</taxon>
        <taxon>Pseudomonadota</taxon>
        <taxon>Gammaproteobacteria</taxon>
        <taxon>Enterobacterales</taxon>
        <taxon>Morganellaceae</taxon>
        <taxon>Photorhabdus</taxon>
    </lineage>
</organism>
<gene>
    <name evidence="1" type="ORF">C5469_17100</name>
</gene>
<sequence length="73" mass="8622">MSKSLMDTATFWEITKYLLQEEHGNNIRMTITELNDMIDKTIRSAVHIAQPMRNKMAIRAWNGRKDNDKQRTI</sequence>
<proteinExistence type="predicted"/>